<organism evidence="3 4">
    <name type="scientific">Sporosarcina soli</name>
    <dbReference type="NCBI Taxonomy" id="334736"/>
    <lineage>
        <taxon>Bacteria</taxon>
        <taxon>Bacillati</taxon>
        <taxon>Bacillota</taxon>
        <taxon>Bacilli</taxon>
        <taxon>Bacillales</taxon>
        <taxon>Caryophanaceae</taxon>
        <taxon>Sporosarcina</taxon>
    </lineage>
</organism>
<comment type="similarity">
    <text evidence="2">Belongs to the CRISPR-associated protein Cas5 family. Subtype I-C/Dvulg subfamily.</text>
</comment>
<dbReference type="InterPro" id="IPR010155">
    <property type="entry name" value="CRISPR-assoc_prot_Cas5d"/>
</dbReference>
<name>A0ABW0TMR6_9BACL</name>
<keyword evidence="2" id="KW-0255">Endonuclease</keyword>
<dbReference type="Pfam" id="PF09704">
    <property type="entry name" value="Cas_Cas5d"/>
    <property type="match status" value="1"/>
</dbReference>
<reference evidence="4" key="1">
    <citation type="journal article" date="2019" name="Int. J. Syst. Evol. Microbiol.">
        <title>The Global Catalogue of Microorganisms (GCM) 10K type strain sequencing project: providing services to taxonomists for standard genome sequencing and annotation.</title>
        <authorList>
            <consortium name="The Broad Institute Genomics Platform"/>
            <consortium name="The Broad Institute Genome Sequencing Center for Infectious Disease"/>
            <person name="Wu L."/>
            <person name="Ma J."/>
        </authorList>
    </citation>
    <scope>NUCLEOTIDE SEQUENCE [LARGE SCALE GENOMIC DNA]</scope>
    <source>
        <strain evidence="4">CGMCC 4.1434</strain>
    </source>
</reference>
<keyword evidence="2" id="KW-0540">Nuclease</keyword>
<keyword evidence="1 2" id="KW-0051">Antiviral defense</keyword>
<keyword evidence="2" id="KW-0378">Hydrolase</keyword>
<comment type="caution">
    <text evidence="3">The sequence shown here is derived from an EMBL/GenBank/DDBJ whole genome shotgun (WGS) entry which is preliminary data.</text>
</comment>
<dbReference type="Proteomes" id="UP001596109">
    <property type="component" value="Unassembled WGS sequence"/>
</dbReference>
<keyword evidence="4" id="KW-1185">Reference proteome</keyword>
<dbReference type="InterPro" id="IPR021124">
    <property type="entry name" value="CRISPR-assoc_prot_Cas5"/>
</dbReference>
<evidence type="ECO:0000313" key="4">
    <source>
        <dbReference type="Proteomes" id="UP001596109"/>
    </source>
</evidence>
<keyword evidence="2" id="KW-0694">RNA-binding</keyword>
<dbReference type="EC" id="3.1.-.-" evidence="2"/>
<evidence type="ECO:0000256" key="1">
    <source>
        <dbReference type="ARBA" id="ARBA00023118"/>
    </source>
</evidence>
<sequence>MRNQIEFIVHGKYGLFTDPVTKIGGEKFTYQIPTYQALKGIVESIYWKPTLIWYIDEIRVMNAIQTEMKGVRPTKYHDASNELAYYTYLRNPSYQVRAYFEFNENREDLAYDRNEHKHHNIAKRSVKRGGRRDIFLGSRDCQGYVEACEFGSGTSDYDRYGEISFGPMFHGFNYPDETGRNELEARIWVPTMKDGFIKFKRPEECPIIRPVKKQEQKQFILGENLKSVEEEYLEMFPEEVER</sequence>
<dbReference type="RefSeq" id="WP_381437776.1">
    <property type="nucleotide sequence ID" value="NZ_JBHSNO010000009.1"/>
</dbReference>
<evidence type="ECO:0000256" key="2">
    <source>
        <dbReference type="PIRNR" id="PIRNR029950"/>
    </source>
</evidence>
<proteinExistence type="inferred from homology"/>
<gene>
    <name evidence="3" type="primary">cas5c</name>
    <name evidence="3" type="ORF">ACFPRA_17975</name>
</gene>
<dbReference type="EMBL" id="JBHSNO010000009">
    <property type="protein sequence ID" value="MFC5590792.1"/>
    <property type="molecule type" value="Genomic_DNA"/>
</dbReference>
<dbReference type="PIRSF" id="PIRSF029950">
    <property type="entry name" value="Cas_CT1134"/>
    <property type="match status" value="1"/>
</dbReference>
<evidence type="ECO:0000313" key="3">
    <source>
        <dbReference type="EMBL" id="MFC5590792.1"/>
    </source>
</evidence>
<comment type="function">
    <text evidence="2">CRISPR (clustered regularly interspaced short palindromic repeat) is an adaptive immune system that provides protection against mobile genetic elements (viruses, transposable elements and conjugative plasmids). CRISPR clusters contain spacers, sequences complementary to antecedent mobile elements, and target invading nucleic acids. CRISPR clusters are transcribed and processed into CRISPR RNA (crRNA).</text>
</comment>
<dbReference type="InterPro" id="IPR013422">
    <property type="entry name" value="CRISPR-assoc_prot_Cas5_N"/>
</dbReference>
<accession>A0ABW0TMR6</accession>
<dbReference type="NCBIfam" id="TIGR02593">
    <property type="entry name" value="CRISPR_cas5"/>
    <property type="match status" value="1"/>
</dbReference>
<protein>
    <recommendedName>
        <fullName evidence="2">pre-crRNA processing endonuclease</fullName>
        <ecNumber evidence="2">3.1.-.-</ecNumber>
    </recommendedName>
</protein>
<dbReference type="NCBIfam" id="TIGR01876">
    <property type="entry name" value="cas_Cas5d"/>
    <property type="match status" value="1"/>
</dbReference>
<dbReference type="Gene3D" id="3.30.70.2660">
    <property type="match status" value="1"/>
</dbReference>